<comment type="caution">
    <text evidence="3">The sequence shown here is derived from an EMBL/GenBank/DDBJ whole genome shotgun (WGS) entry which is preliminary data.</text>
</comment>
<dbReference type="RefSeq" id="WP_126726441.1">
    <property type="nucleotide sequence ID" value="NZ_RYZH01000031.1"/>
</dbReference>
<proteinExistence type="predicted"/>
<evidence type="ECO:0000313" key="4">
    <source>
        <dbReference type="Proteomes" id="UP000280296"/>
    </source>
</evidence>
<keyword evidence="4" id="KW-1185">Reference proteome</keyword>
<protein>
    <submittedName>
        <fullName evidence="3">DUF1080 domain-containing protein</fullName>
    </submittedName>
</protein>
<feature type="domain" description="3-keto-alpha-glucoside-1,2-lyase/3-keto-2-hydroxy-glucal hydratase" evidence="2">
    <location>
        <begin position="31"/>
        <end position="208"/>
    </location>
</feature>
<feature type="chain" id="PRO_5019546305" evidence="1">
    <location>
        <begin position="25"/>
        <end position="214"/>
    </location>
</feature>
<dbReference type="OrthoDB" id="242352at2"/>
<dbReference type="GO" id="GO:0016787">
    <property type="term" value="F:hydrolase activity"/>
    <property type="evidence" value="ECO:0007669"/>
    <property type="project" value="InterPro"/>
</dbReference>
<dbReference type="InterPro" id="IPR010496">
    <property type="entry name" value="AL/BT2_dom"/>
</dbReference>
<dbReference type="Proteomes" id="UP000280296">
    <property type="component" value="Unassembled WGS sequence"/>
</dbReference>
<dbReference type="EMBL" id="RYZH01000031">
    <property type="protein sequence ID" value="RUL86443.1"/>
    <property type="molecule type" value="Genomic_DNA"/>
</dbReference>
<evidence type="ECO:0000313" key="3">
    <source>
        <dbReference type="EMBL" id="RUL86443.1"/>
    </source>
</evidence>
<evidence type="ECO:0000256" key="1">
    <source>
        <dbReference type="SAM" id="SignalP"/>
    </source>
</evidence>
<dbReference type="Pfam" id="PF06439">
    <property type="entry name" value="3keto-disac_hyd"/>
    <property type="match status" value="1"/>
</dbReference>
<reference evidence="3 4" key="1">
    <citation type="submission" date="2018-12" db="EMBL/GenBank/DDBJ databases">
        <authorList>
            <person name="Toschakov S.V."/>
        </authorList>
    </citation>
    <scope>NUCLEOTIDE SEQUENCE [LARGE SCALE GENOMIC DNA]</scope>
    <source>
        <strain evidence="3 4">GM2012</strain>
    </source>
</reference>
<sequence>MNTMLRNIWAPALLALFVPQAAPAAEPTAEEWVSLFDGETLSGWEMIPLREGSNCKWTVEDGMLVGTGEASMLFSPKGDYKNFRFRAEISINDGGNSGMYFRSEKGPTFTGGYECQINSTHRDPIKTGSIYTRVHVYEQLVPPDTWFTQEVEVKDVVYRGSPVTSIIVKVNGKVLYELLDYDRQYESGHFAFQGHDPGSTVKIRKVEVMELPSN</sequence>
<organism evidence="3 4">
    <name type="scientific">Tautonia sociabilis</name>
    <dbReference type="NCBI Taxonomy" id="2080755"/>
    <lineage>
        <taxon>Bacteria</taxon>
        <taxon>Pseudomonadati</taxon>
        <taxon>Planctomycetota</taxon>
        <taxon>Planctomycetia</taxon>
        <taxon>Isosphaerales</taxon>
        <taxon>Isosphaeraceae</taxon>
        <taxon>Tautonia</taxon>
    </lineage>
</organism>
<feature type="signal peptide" evidence="1">
    <location>
        <begin position="1"/>
        <end position="24"/>
    </location>
</feature>
<evidence type="ECO:0000259" key="2">
    <source>
        <dbReference type="Pfam" id="PF06439"/>
    </source>
</evidence>
<dbReference type="AlphaFoldDB" id="A0A432MH77"/>
<accession>A0A432MH77</accession>
<reference evidence="3 4" key="2">
    <citation type="submission" date="2019-01" db="EMBL/GenBank/DDBJ databases">
        <title>Tautonia sociabilis, a novel thermotolerant planctomycete of Isosphaeraceae family, isolated from a 4000 m deep subterranean habitat.</title>
        <authorList>
            <person name="Kovaleva O.L."/>
            <person name="Elcheninov A.G."/>
            <person name="Van Heerden E."/>
            <person name="Toshchakov S.V."/>
            <person name="Novikov A."/>
            <person name="Bonch-Osmolovskaya E.A."/>
            <person name="Kublanov I.V."/>
        </authorList>
    </citation>
    <scope>NUCLEOTIDE SEQUENCE [LARGE SCALE GENOMIC DNA]</scope>
    <source>
        <strain evidence="3 4">GM2012</strain>
    </source>
</reference>
<gene>
    <name evidence="3" type="ORF">TsocGM_15835</name>
</gene>
<dbReference type="Gene3D" id="2.60.120.560">
    <property type="entry name" value="Exo-inulinase, domain 1"/>
    <property type="match status" value="1"/>
</dbReference>
<name>A0A432MH77_9BACT</name>
<keyword evidence="1" id="KW-0732">Signal</keyword>